<accession>A0A562J4B6</accession>
<protein>
    <recommendedName>
        <fullName evidence="3">Adhesin</fullName>
    </recommendedName>
</protein>
<keyword evidence="2" id="KW-1185">Reference proteome</keyword>
<comment type="caution">
    <text evidence="1">The sequence shown here is derived from an EMBL/GenBank/DDBJ whole genome shotgun (WGS) entry which is preliminary data.</text>
</comment>
<name>A0A562J4B6_9FIRM</name>
<dbReference type="AlphaFoldDB" id="A0A562J4B6"/>
<evidence type="ECO:0008006" key="3">
    <source>
        <dbReference type="Google" id="ProtNLM"/>
    </source>
</evidence>
<dbReference type="Proteomes" id="UP000315343">
    <property type="component" value="Unassembled WGS sequence"/>
</dbReference>
<sequence>MRINITDEAFRELNKIDIKNIRIIYHGQGCGGPVLSMTAGLPDLEEETIILDDFSFSLMKELIDKYKIVDIDYSSADGFSVDADNSGGCIRCNGCWLNTIYTNL</sequence>
<dbReference type="RefSeq" id="WP_145086053.1">
    <property type="nucleotide sequence ID" value="NZ_VLKH01000012.1"/>
</dbReference>
<evidence type="ECO:0000313" key="1">
    <source>
        <dbReference type="EMBL" id="TWH77715.1"/>
    </source>
</evidence>
<gene>
    <name evidence="1" type="ORF">LY60_03223</name>
</gene>
<organism evidence="1 2">
    <name type="scientific">Sedimentibacter saalensis</name>
    <dbReference type="NCBI Taxonomy" id="130788"/>
    <lineage>
        <taxon>Bacteria</taxon>
        <taxon>Bacillati</taxon>
        <taxon>Bacillota</taxon>
        <taxon>Tissierellia</taxon>
        <taxon>Sedimentibacter</taxon>
    </lineage>
</organism>
<dbReference type="EMBL" id="VLKH01000012">
    <property type="protein sequence ID" value="TWH77715.1"/>
    <property type="molecule type" value="Genomic_DNA"/>
</dbReference>
<proteinExistence type="predicted"/>
<reference evidence="1 2" key="1">
    <citation type="submission" date="2019-07" db="EMBL/GenBank/DDBJ databases">
        <title>Genomic Encyclopedia of Type Strains, Phase I: the one thousand microbial genomes (KMG-I) project.</title>
        <authorList>
            <person name="Kyrpides N."/>
        </authorList>
    </citation>
    <scope>NUCLEOTIDE SEQUENCE [LARGE SCALE GENOMIC DNA]</scope>
    <source>
        <strain evidence="1 2">DSM 13558</strain>
    </source>
</reference>
<dbReference type="OrthoDB" id="2355011at2"/>
<evidence type="ECO:0000313" key="2">
    <source>
        <dbReference type="Proteomes" id="UP000315343"/>
    </source>
</evidence>